<dbReference type="STRING" id="1220924.W2SB79"/>
<dbReference type="PANTHER" id="PTHR23404">
    <property type="entry name" value="MOLYBDOPTERIN SYNTHASE RELATED"/>
    <property type="match status" value="1"/>
</dbReference>
<dbReference type="InParanoid" id="W2SB79"/>
<feature type="region of interest" description="Disordered" evidence="1">
    <location>
        <begin position="1"/>
        <end position="35"/>
    </location>
</feature>
<dbReference type="AlphaFoldDB" id="W2SB79"/>
<feature type="compositionally biased region" description="Basic and acidic residues" evidence="1">
    <location>
        <begin position="182"/>
        <end position="216"/>
    </location>
</feature>
<organism evidence="2 3">
    <name type="scientific">Cyphellophora europaea (strain CBS 101466)</name>
    <name type="common">Phialophora europaea</name>
    <dbReference type="NCBI Taxonomy" id="1220924"/>
    <lineage>
        <taxon>Eukaryota</taxon>
        <taxon>Fungi</taxon>
        <taxon>Dikarya</taxon>
        <taxon>Ascomycota</taxon>
        <taxon>Pezizomycotina</taxon>
        <taxon>Eurotiomycetes</taxon>
        <taxon>Chaetothyriomycetidae</taxon>
        <taxon>Chaetothyriales</taxon>
        <taxon>Cyphellophoraceae</taxon>
        <taxon>Cyphellophora</taxon>
    </lineage>
</organism>
<feature type="compositionally biased region" description="Low complexity" evidence="1">
    <location>
        <begin position="1"/>
        <end position="29"/>
    </location>
</feature>
<feature type="compositionally biased region" description="Low complexity" evidence="1">
    <location>
        <begin position="245"/>
        <end position="255"/>
    </location>
</feature>
<dbReference type="Pfam" id="PF02391">
    <property type="entry name" value="MoaE"/>
    <property type="match status" value="1"/>
</dbReference>
<evidence type="ECO:0000313" key="2">
    <source>
        <dbReference type="EMBL" id="ETN45981.1"/>
    </source>
</evidence>
<keyword evidence="3" id="KW-1185">Reference proteome</keyword>
<feature type="compositionally biased region" description="Polar residues" evidence="1">
    <location>
        <begin position="218"/>
        <end position="243"/>
    </location>
</feature>
<evidence type="ECO:0000256" key="1">
    <source>
        <dbReference type="SAM" id="MobiDB-lite"/>
    </source>
</evidence>
<dbReference type="eggNOG" id="KOG3307">
    <property type="taxonomic scope" value="Eukaryota"/>
</dbReference>
<dbReference type="InterPro" id="IPR036563">
    <property type="entry name" value="MoaE_sf"/>
</dbReference>
<name>W2SB79_CYPE1</name>
<evidence type="ECO:0008006" key="4">
    <source>
        <dbReference type="Google" id="ProtNLM"/>
    </source>
</evidence>
<accession>W2SB79</accession>
<dbReference type="OrthoDB" id="5531344at2759"/>
<dbReference type="InterPro" id="IPR003448">
    <property type="entry name" value="Mopterin_biosynth_MoaE"/>
</dbReference>
<dbReference type="HOGENOM" id="CLU_990506_0_0_1"/>
<sequence length="281" mass="30343">MADADAAATTAQTNGNTTTQPQTQSQPLAPSKSTSLLDASNFPQHLSSEHVYIELRYDPLSTPAALHFTRSPSCGANVLFLGTTRNNFDSRPVSRLSYSAYPALALKSLFAIAEDVRQKHGLEKVYIAHRLGEVAIEEESIAVSVSSGHRGAGWKGAEEVLERVKQRAEIWKREWFADTGEGDWRANRDRDNAGRLVKEEKGKKAEGPTDVSRELQVDATTSSSAVQQPESDAGQQGPTSGEQGSAGKADSAGSSNRHQTSKELDSDVADYIAALTQKLKM</sequence>
<dbReference type="GeneID" id="19967502"/>
<gene>
    <name evidence="2" type="ORF">HMPREF1541_00163</name>
</gene>
<dbReference type="SUPFAM" id="SSF54690">
    <property type="entry name" value="Molybdopterin synthase subunit MoaE"/>
    <property type="match status" value="1"/>
</dbReference>
<dbReference type="VEuPathDB" id="FungiDB:HMPREF1541_00163"/>
<dbReference type="Proteomes" id="UP000030752">
    <property type="component" value="Unassembled WGS sequence"/>
</dbReference>
<reference evidence="2 3" key="1">
    <citation type="submission" date="2013-03" db="EMBL/GenBank/DDBJ databases">
        <title>The Genome Sequence of Phialophora europaea CBS 101466.</title>
        <authorList>
            <consortium name="The Broad Institute Genomics Platform"/>
            <person name="Cuomo C."/>
            <person name="de Hoog S."/>
            <person name="Gorbushina A."/>
            <person name="Walker B."/>
            <person name="Young S.K."/>
            <person name="Zeng Q."/>
            <person name="Gargeya S."/>
            <person name="Fitzgerald M."/>
            <person name="Haas B."/>
            <person name="Abouelleil A."/>
            <person name="Allen A.W."/>
            <person name="Alvarado L."/>
            <person name="Arachchi H.M."/>
            <person name="Berlin A.M."/>
            <person name="Chapman S.B."/>
            <person name="Gainer-Dewar J."/>
            <person name="Goldberg J."/>
            <person name="Griggs A."/>
            <person name="Gujja S."/>
            <person name="Hansen M."/>
            <person name="Howarth C."/>
            <person name="Imamovic A."/>
            <person name="Ireland A."/>
            <person name="Larimer J."/>
            <person name="McCowan C."/>
            <person name="Murphy C."/>
            <person name="Pearson M."/>
            <person name="Poon T.W."/>
            <person name="Priest M."/>
            <person name="Roberts A."/>
            <person name="Saif S."/>
            <person name="Shea T."/>
            <person name="Sisk P."/>
            <person name="Sykes S."/>
            <person name="Wortman J."/>
            <person name="Nusbaum C."/>
            <person name="Birren B."/>
        </authorList>
    </citation>
    <scope>NUCLEOTIDE SEQUENCE [LARGE SCALE GENOMIC DNA]</scope>
    <source>
        <strain evidence="2 3">CBS 101466</strain>
    </source>
</reference>
<dbReference type="Gene3D" id="3.90.1170.40">
    <property type="entry name" value="Molybdopterin biosynthesis MoaE subunit"/>
    <property type="match status" value="1"/>
</dbReference>
<dbReference type="CDD" id="cd00756">
    <property type="entry name" value="MoaE"/>
    <property type="match status" value="1"/>
</dbReference>
<protein>
    <recommendedName>
        <fullName evidence="4">MOCS2B</fullName>
    </recommendedName>
</protein>
<evidence type="ECO:0000313" key="3">
    <source>
        <dbReference type="Proteomes" id="UP000030752"/>
    </source>
</evidence>
<dbReference type="GO" id="GO:0006777">
    <property type="term" value="P:Mo-molybdopterin cofactor biosynthetic process"/>
    <property type="evidence" value="ECO:0007669"/>
    <property type="project" value="InterPro"/>
</dbReference>
<dbReference type="RefSeq" id="XP_008710693.1">
    <property type="nucleotide sequence ID" value="XM_008712471.1"/>
</dbReference>
<dbReference type="EMBL" id="KB822711">
    <property type="protein sequence ID" value="ETN45981.1"/>
    <property type="molecule type" value="Genomic_DNA"/>
</dbReference>
<feature type="region of interest" description="Disordered" evidence="1">
    <location>
        <begin position="182"/>
        <end position="268"/>
    </location>
</feature>
<proteinExistence type="predicted"/>